<keyword evidence="2" id="KW-1185">Reference proteome</keyword>
<protein>
    <submittedName>
        <fullName evidence="1">Uncharacterized protein</fullName>
    </submittedName>
</protein>
<dbReference type="RefSeq" id="WP_410032213.1">
    <property type="nucleotide sequence ID" value="NZ_JBGMEH010000001.1"/>
</dbReference>
<accession>A0ABW9MU16</accession>
<reference evidence="1 2" key="1">
    <citation type="journal article" date="2025" name="Anaerobe">
        <title>Description of Anaerococcus kampingiae sp. nov., Anaerococcus groningensis sp. nov., Anaerococcus martiniensis sp. nov., and Anaerococcus cruorum sp. nov., isolated from human clinical specimens.</title>
        <authorList>
            <person name="Boiten K.E."/>
            <person name="Meijer J."/>
            <person name="van Wezel E.M."/>
            <person name="Veloo A.C.M."/>
        </authorList>
    </citation>
    <scope>NUCLEOTIDE SEQUENCE [LARGE SCALE GENOMIC DNA]</scope>
    <source>
        <strain evidence="1 2">ENR1039</strain>
    </source>
</reference>
<name>A0ABW9MU16_9FIRM</name>
<organism evidence="1 2">
    <name type="scientific">Anaerococcus cruorum</name>
    <dbReference type="NCBI Taxonomy" id="3115617"/>
    <lineage>
        <taxon>Bacteria</taxon>
        <taxon>Bacillati</taxon>
        <taxon>Bacillota</taxon>
        <taxon>Tissierellia</taxon>
        <taxon>Tissierellales</taxon>
        <taxon>Peptoniphilaceae</taxon>
        <taxon>Anaerococcus</taxon>
    </lineage>
</organism>
<sequence length="122" mass="13767">MKNLNKLMRFDSQTFFSNKDIRVVGDEPWIEYGADGSTKTEKGTKYKCIIANDMTRYSDDTVGGNDGEALVIKVEGRAKQYSKFAAIKVIEPECKVYGDYRNQLSVVAKDIAVEGRNENKKI</sequence>
<evidence type="ECO:0000313" key="1">
    <source>
        <dbReference type="EMBL" id="MFO3715318.1"/>
    </source>
</evidence>
<proteinExistence type="predicted"/>
<gene>
    <name evidence="1" type="ORF">ACCQ40_00780</name>
</gene>
<comment type="caution">
    <text evidence="1">The sequence shown here is derived from an EMBL/GenBank/DDBJ whole genome shotgun (WGS) entry which is preliminary data.</text>
</comment>
<dbReference type="Proteomes" id="UP001638015">
    <property type="component" value="Unassembled WGS sequence"/>
</dbReference>
<evidence type="ECO:0000313" key="2">
    <source>
        <dbReference type="Proteomes" id="UP001638015"/>
    </source>
</evidence>
<dbReference type="EMBL" id="JBGMEH010000001">
    <property type="protein sequence ID" value="MFO3715318.1"/>
    <property type="molecule type" value="Genomic_DNA"/>
</dbReference>